<dbReference type="Proteomes" id="UP001570846">
    <property type="component" value="Unassembled WGS sequence"/>
</dbReference>
<reference evidence="2 4" key="3">
    <citation type="submission" date="2024-08" db="EMBL/GenBank/DDBJ databases">
        <authorList>
            <person name="Wei W."/>
        </authorList>
    </citation>
    <scope>NUCLEOTIDE SEQUENCE [LARGE SCALE GENOMIC DNA]</scope>
    <source>
        <strain evidence="2 4">XU2</strain>
    </source>
</reference>
<protein>
    <submittedName>
        <fullName evidence="1">Uncharacterized protein</fullName>
    </submittedName>
</protein>
<sequence>MNYSPFLALFILVGSSCDTITTTATDAASKAAKDIANTEFERHTGIDSVSTRVGSLDTLDVEGIIKREVNREVQKQADEILR</sequence>
<gene>
    <name evidence="2" type="ORF">ACD591_07230</name>
    <name evidence="1" type="ORF">FOE74_13285</name>
</gene>
<organism evidence="1 3">
    <name type="scientific">Rufibacter glacialis</name>
    <dbReference type="NCBI Taxonomy" id="1259555"/>
    <lineage>
        <taxon>Bacteria</taxon>
        <taxon>Pseudomonadati</taxon>
        <taxon>Bacteroidota</taxon>
        <taxon>Cytophagia</taxon>
        <taxon>Cytophagales</taxon>
        <taxon>Hymenobacteraceae</taxon>
        <taxon>Rufibacter</taxon>
    </lineage>
</organism>
<evidence type="ECO:0000313" key="4">
    <source>
        <dbReference type="Proteomes" id="UP001570846"/>
    </source>
</evidence>
<dbReference type="Proteomes" id="UP000323866">
    <property type="component" value="Unassembled WGS sequence"/>
</dbReference>
<reference evidence="1 3" key="1">
    <citation type="submission" date="2019-07" db="EMBL/GenBank/DDBJ databases">
        <authorList>
            <person name="Qu J.-H."/>
        </authorList>
    </citation>
    <scope>NUCLEOTIDE SEQUENCE [LARGE SCALE GENOMIC DNA]</scope>
    <source>
        <strain evidence="1 3">MDT1-10-3</strain>
    </source>
</reference>
<dbReference type="RefSeq" id="WP_149099098.1">
    <property type="nucleotide sequence ID" value="NZ_BMMG01000004.1"/>
</dbReference>
<accession>A0A5M8QBV1</accession>
<evidence type="ECO:0000313" key="2">
    <source>
        <dbReference type="EMBL" id="MFA1771079.1"/>
    </source>
</evidence>
<dbReference type="EMBL" id="JBGOGF010000003">
    <property type="protein sequence ID" value="MFA1771079.1"/>
    <property type="molecule type" value="Genomic_DNA"/>
</dbReference>
<dbReference type="EMBL" id="VKKZ01000021">
    <property type="protein sequence ID" value="KAA6433439.1"/>
    <property type="molecule type" value="Genomic_DNA"/>
</dbReference>
<evidence type="ECO:0000313" key="3">
    <source>
        <dbReference type="Proteomes" id="UP000323866"/>
    </source>
</evidence>
<keyword evidence="4" id="KW-1185">Reference proteome</keyword>
<evidence type="ECO:0000313" key="1">
    <source>
        <dbReference type="EMBL" id="KAA6433439.1"/>
    </source>
</evidence>
<proteinExistence type="predicted"/>
<dbReference type="OrthoDB" id="894326at2"/>
<comment type="caution">
    <text evidence="1">The sequence shown here is derived from an EMBL/GenBank/DDBJ whole genome shotgun (WGS) entry which is preliminary data.</text>
</comment>
<name>A0A5M8QBV1_9BACT</name>
<reference evidence="1 3" key="2">
    <citation type="submission" date="2019-09" db="EMBL/GenBank/DDBJ databases">
        <title>A bacterium isolated from glacier soil.</title>
        <authorList>
            <person name="Liu Q."/>
        </authorList>
    </citation>
    <scope>NUCLEOTIDE SEQUENCE [LARGE SCALE GENOMIC DNA]</scope>
    <source>
        <strain evidence="1 3">MDT1-10-3</strain>
    </source>
</reference>
<dbReference type="AlphaFoldDB" id="A0A5M8QBV1"/>